<dbReference type="CDD" id="cd00063">
    <property type="entry name" value="FN3"/>
    <property type="match status" value="1"/>
</dbReference>
<feature type="region of interest" description="Disordered" evidence="1">
    <location>
        <begin position="845"/>
        <end position="865"/>
    </location>
</feature>
<dbReference type="SUPFAM" id="SSF49265">
    <property type="entry name" value="Fibronectin type III"/>
    <property type="match status" value="1"/>
</dbReference>
<protein>
    <submittedName>
        <fullName evidence="4">Ig domain-containing protein</fullName>
    </submittedName>
</protein>
<dbReference type="Gene3D" id="2.60.40.10">
    <property type="entry name" value="Immunoglobulins"/>
    <property type="match status" value="7"/>
</dbReference>
<dbReference type="InterPro" id="IPR003961">
    <property type="entry name" value="FN3_dom"/>
</dbReference>
<reference evidence="5" key="1">
    <citation type="journal article" date="2019" name="Int. J. Syst. Evol. Microbiol.">
        <title>The Global Catalogue of Microorganisms (GCM) 10K type strain sequencing project: providing services to taxonomists for standard genome sequencing and annotation.</title>
        <authorList>
            <consortium name="The Broad Institute Genomics Platform"/>
            <consortium name="The Broad Institute Genome Sequencing Center for Infectious Disease"/>
            <person name="Wu L."/>
            <person name="Ma J."/>
        </authorList>
    </citation>
    <scope>NUCLEOTIDE SEQUENCE [LARGE SCALE GENOMIC DNA]</scope>
    <source>
        <strain evidence="5">CCUG 55250</strain>
    </source>
</reference>
<feature type="non-terminal residue" evidence="4">
    <location>
        <position position="1524"/>
    </location>
</feature>
<dbReference type="InterPro" id="IPR012938">
    <property type="entry name" value="Glc/Sorbosone_DH"/>
</dbReference>
<dbReference type="SUPFAM" id="SSF50952">
    <property type="entry name" value="Soluble quinoprotein glucose dehydrogenase"/>
    <property type="match status" value="1"/>
</dbReference>
<sequence>MTNLCTSPFKVLALFLILSSFLVPNSYSQYKPGFSEETYASDLAGAVGLTFDKNGAMYVWTIDGRVYRIDPQTKQRAQLLDISSEVGRYDDFGLLSMVLDNNFLTNGRFYLYYIIKYASVKWQGTYARVTRYEANKDDSFRSIKAGSRKILIGAPDPNNPSKGVPGDCIPLTAGSHAGGGLAMGSDGSLLVPTGDGAAASFDQGSYSESYWSQSIQNGFMTAAENIGSYRSQVDYSLSGKILRIDPENGDGLKGNPDFDTNAPRSIKSRIFASGMRQPFRTGLRPNTGSADITVGDPGALYVGDVGFTDWEEINVIKKGANYGWPFEEGQYPSTRPYNKTEYKPGVPFTKPVISWRSGPGQINRNGTITNVNQTAAGQLPGYCAIGGNWHPGGGNYPAEYQNAYYFADFNGGWISKMSFDSDNQPQPATLAKVLDGGSSYQYITSIAFNPIDKNMYYIRYPEPGGERVRRMIYNGSAGGSPPVSIILADKTNGPSPLKVKFTGNTSYDPEGGALTYAWDFGDNTTSTAANPEHTFTTNSASTTYTVKLTVKDPDGKTHQTERAIIVSNASNSAPVIVSTSVDNLTQMDLSELRNINLSAVVTDETPANQLSYKWTVSLFHNDHQHDDFITTTQTATASLPPIGCDGTLTYWYGVKLEVTDAAGLKTETIRYIYPNCDGTAQTISFSPISDKAPNAAAFTPQATASSGKPVVFYVIEGPAVIAEGKVFLTGRLGRVTVRAAQHGGDGFKPARPVEQSFNVVSSAADQQPPTAPASLVLTNITQNSMQLTWTASTDNVSVSGYEIYRNNVKIADVTSGTSYNATGLAAGTEYYFFVRAVDPTGNVSGNSNTATAKTTGTSGPPVNQSPVAPSVSNLTATVNASFNTTLLPFTDSDGDALTYSLSGLPGTLNFNATTRDISGTPTQTGSYNLTYTATDNKNPAVTVNFTLTVNTGGPVIAGNFEGYLDGVNCNTISGWVFNYDAPNTPYTVEFLAATGPNPSIATATVVGTTVANIFRQDLLNAGKGNGVHGYSFKVPESIKTNQTQTIWGRVQGATYVLNWSPKTLTCQGSGTPTNQPPVAPTIAGLTATVSTAYSVQLPAFTDPNGDALSYTLTGLPAGLSFNTSTRTISGTPSVTGTFSLTYSAADSQSETDLSVTLTVAAGGSTNPAPVPPAVSPLSATVNVAYSYQLPVFTDAQPLTYTLTGLPTGLSFNTSTRTISGTPTQQGNFTLVYSANDGQTKTDLNVTLTVSAAGGGPVIAGNFEGYLDQVNCNTISGWVFNYDAPNTPYTVEFLAATGPNPSIATATVVGTTVANIFRQDLLNAGKGNGVHGYSFTVPESLKDNQTQTIWGRVQGSTYVLNWSPKTLTCQGSGTPPANQPPVAPAVSTLTATVSTAYSVQLPTFTDRNGDALSYTLTGLPAGLSFDTGTRTISGTPTTAGNATLTYSATDTKSAPVSVTITLVVNPAGTPPANQPPVAPAVSALTATVNAAYSVQLPAFTDPNGDALSYTLTGLPAGLSFNTGTR</sequence>
<dbReference type="Gene3D" id="2.120.10.30">
    <property type="entry name" value="TolB, C-terminal domain"/>
    <property type="match status" value="1"/>
</dbReference>
<dbReference type="PANTHER" id="PTHR19328:SF13">
    <property type="entry name" value="HIPL1 PROTEIN"/>
    <property type="match status" value="1"/>
</dbReference>
<keyword evidence="5" id="KW-1185">Reference proteome</keyword>
<dbReference type="InterPro" id="IPR011041">
    <property type="entry name" value="Quinoprot_gluc/sorb_DH_b-prop"/>
</dbReference>
<dbReference type="EMBL" id="JBHSMA010000003">
    <property type="protein sequence ID" value="MFC5409888.1"/>
    <property type="molecule type" value="Genomic_DNA"/>
</dbReference>
<gene>
    <name evidence="4" type="ORF">ACFPMF_11255</name>
</gene>
<dbReference type="SUPFAM" id="SSF49313">
    <property type="entry name" value="Cadherin-like"/>
    <property type="match status" value="5"/>
</dbReference>
<feature type="domain" description="PKD" evidence="2">
    <location>
        <begin position="482"/>
        <end position="571"/>
    </location>
</feature>
<dbReference type="SUPFAM" id="SSF49299">
    <property type="entry name" value="PKD domain"/>
    <property type="match status" value="1"/>
</dbReference>
<proteinExistence type="predicted"/>
<dbReference type="InterPro" id="IPR022409">
    <property type="entry name" value="PKD/Chitinase_dom"/>
</dbReference>
<dbReference type="SMART" id="SM00736">
    <property type="entry name" value="CADG"/>
    <property type="match status" value="4"/>
</dbReference>
<feature type="domain" description="Fibronectin type-III" evidence="3">
    <location>
        <begin position="771"/>
        <end position="857"/>
    </location>
</feature>
<dbReference type="Pfam" id="PF00041">
    <property type="entry name" value="fn3"/>
    <property type="match status" value="1"/>
</dbReference>
<dbReference type="InterPro" id="IPR006644">
    <property type="entry name" value="Cadg"/>
</dbReference>
<evidence type="ECO:0000256" key="1">
    <source>
        <dbReference type="SAM" id="MobiDB-lite"/>
    </source>
</evidence>
<evidence type="ECO:0000313" key="5">
    <source>
        <dbReference type="Proteomes" id="UP001596106"/>
    </source>
</evidence>
<dbReference type="PANTHER" id="PTHR19328">
    <property type="entry name" value="HEDGEHOG-INTERACTING PROTEIN"/>
    <property type="match status" value="1"/>
</dbReference>
<evidence type="ECO:0000313" key="4">
    <source>
        <dbReference type="EMBL" id="MFC5409888.1"/>
    </source>
</evidence>
<organism evidence="4 5">
    <name type="scientific">Larkinella bovis</name>
    <dbReference type="NCBI Taxonomy" id="683041"/>
    <lineage>
        <taxon>Bacteria</taxon>
        <taxon>Pseudomonadati</taxon>
        <taxon>Bacteroidota</taxon>
        <taxon>Cytophagia</taxon>
        <taxon>Cytophagales</taxon>
        <taxon>Spirosomataceae</taxon>
        <taxon>Larkinella</taxon>
    </lineage>
</organism>
<dbReference type="Pfam" id="PF07995">
    <property type="entry name" value="GSDH"/>
    <property type="match status" value="1"/>
</dbReference>
<dbReference type="RefSeq" id="WP_379844611.1">
    <property type="nucleotide sequence ID" value="NZ_JBHSMA010000003.1"/>
</dbReference>
<dbReference type="InterPro" id="IPR000601">
    <property type="entry name" value="PKD_dom"/>
</dbReference>
<dbReference type="InterPro" id="IPR036116">
    <property type="entry name" value="FN3_sf"/>
</dbReference>
<dbReference type="Pfam" id="PF18911">
    <property type="entry name" value="PKD_4"/>
    <property type="match status" value="1"/>
</dbReference>
<dbReference type="SMART" id="SM00089">
    <property type="entry name" value="PKD"/>
    <property type="match status" value="1"/>
</dbReference>
<dbReference type="Pfam" id="PF05345">
    <property type="entry name" value="He_PIG"/>
    <property type="match status" value="5"/>
</dbReference>
<dbReference type="PROSITE" id="PS50853">
    <property type="entry name" value="FN3"/>
    <property type="match status" value="1"/>
</dbReference>
<dbReference type="InterPro" id="IPR015919">
    <property type="entry name" value="Cadherin-like_sf"/>
</dbReference>
<dbReference type="SMART" id="SM00060">
    <property type="entry name" value="FN3"/>
    <property type="match status" value="1"/>
</dbReference>
<evidence type="ECO:0000259" key="3">
    <source>
        <dbReference type="PROSITE" id="PS50853"/>
    </source>
</evidence>
<dbReference type="InterPro" id="IPR013783">
    <property type="entry name" value="Ig-like_fold"/>
</dbReference>
<dbReference type="PROSITE" id="PS50093">
    <property type="entry name" value="PKD"/>
    <property type="match status" value="1"/>
</dbReference>
<dbReference type="InterPro" id="IPR011042">
    <property type="entry name" value="6-blade_b-propeller_TolB-like"/>
</dbReference>
<evidence type="ECO:0000259" key="2">
    <source>
        <dbReference type="PROSITE" id="PS50093"/>
    </source>
</evidence>
<dbReference type="CDD" id="cd00146">
    <property type="entry name" value="PKD"/>
    <property type="match status" value="1"/>
</dbReference>
<comment type="caution">
    <text evidence="4">The sequence shown here is derived from an EMBL/GenBank/DDBJ whole genome shotgun (WGS) entry which is preliminary data.</text>
</comment>
<dbReference type="Proteomes" id="UP001596106">
    <property type="component" value="Unassembled WGS sequence"/>
</dbReference>
<dbReference type="InterPro" id="IPR035986">
    <property type="entry name" value="PKD_dom_sf"/>
</dbReference>
<name>A0ABW0I948_9BACT</name>
<accession>A0ABW0I948</accession>